<feature type="region of interest" description="Disordered" evidence="2">
    <location>
        <begin position="324"/>
        <end position="344"/>
    </location>
</feature>
<feature type="region of interest" description="Disordered" evidence="2">
    <location>
        <begin position="473"/>
        <end position="524"/>
    </location>
</feature>
<comment type="similarity">
    <text evidence="1">Belongs to the SIP5 family.</text>
</comment>
<feature type="compositionally biased region" description="Low complexity" evidence="2">
    <location>
        <begin position="24"/>
        <end position="48"/>
    </location>
</feature>
<dbReference type="EMBL" id="JBBWRZ010000001">
    <property type="protein sequence ID" value="KAK8247143.1"/>
    <property type="molecule type" value="Genomic_DNA"/>
</dbReference>
<dbReference type="InterPro" id="IPR039301">
    <property type="entry name" value="Sip5/DA2"/>
</dbReference>
<gene>
    <name evidence="3" type="ORF">HDK90DRAFT_32305</name>
</gene>
<feature type="compositionally biased region" description="Low complexity" evidence="2">
    <location>
        <begin position="793"/>
        <end position="807"/>
    </location>
</feature>
<comment type="caution">
    <text evidence="3">The sequence shown here is derived from an EMBL/GenBank/DDBJ whole genome shotgun (WGS) entry which is preliminary data.</text>
</comment>
<feature type="compositionally biased region" description="Low complexity" evidence="2">
    <location>
        <begin position="223"/>
        <end position="236"/>
    </location>
</feature>
<feature type="compositionally biased region" description="Polar residues" evidence="2">
    <location>
        <begin position="595"/>
        <end position="604"/>
    </location>
</feature>
<keyword evidence="4" id="KW-1185">Reference proteome</keyword>
<reference evidence="3 4" key="1">
    <citation type="submission" date="2024-04" db="EMBL/GenBank/DDBJ databases">
        <title>Phyllosticta paracitricarpa is synonymous to the EU quarantine fungus P. citricarpa based on phylogenomic analyses.</title>
        <authorList>
            <consortium name="Lawrence Berkeley National Laboratory"/>
            <person name="Van Ingen-Buijs V.A."/>
            <person name="Van Westerhoven A.C."/>
            <person name="Haridas S."/>
            <person name="Skiadas P."/>
            <person name="Martin F."/>
            <person name="Groenewald J.Z."/>
            <person name="Crous P.W."/>
            <person name="Seidl M.F."/>
        </authorList>
    </citation>
    <scope>NUCLEOTIDE SEQUENCE [LARGE SCALE GENOMIC DNA]</scope>
    <source>
        <strain evidence="3 4">CBS 123374</strain>
    </source>
</reference>
<feature type="compositionally biased region" description="Polar residues" evidence="2">
    <location>
        <begin position="1"/>
        <end position="15"/>
    </location>
</feature>
<feature type="compositionally biased region" description="Basic and acidic residues" evidence="2">
    <location>
        <begin position="638"/>
        <end position="648"/>
    </location>
</feature>
<feature type="compositionally biased region" description="Low complexity" evidence="2">
    <location>
        <begin position="386"/>
        <end position="400"/>
    </location>
</feature>
<feature type="compositionally biased region" description="Polar residues" evidence="2">
    <location>
        <begin position="651"/>
        <end position="660"/>
    </location>
</feature>
<accession>A0ABR1Z443</accession>
<evidence type="ECO:0000256" key="2">
    <source>
        <dbReference type="SAM" id="MobiDB-lite"/>
    </source>
</evidence>
<feature type="compositionally biased region" description="Basic and acidic residues" evidence="2">
    <location>
        <begin position="546"/>
        <end position="575"/>
    </location>
</feature>
<feature type="compositionally biased region" description="Basic and acidic residues" evidence="2">
    <location>
        <begin position="895"/>
        <end position="911"/>
    </location>
</feature>
<feature type="compositionally biased region" description="Polar residues" evidence="2">
    <location>
        <begin position="180"/>
        <end position="194"/>
    </location>
</feature>
<sequence length="911" mass="97750">MGNNSSREGRPTSSAGHPGHPRAGEAPHGSASHSAHASGDRIYSSRSGRGSGPDLSFLGIGPGSSNRDLPEGYTRRETKAEREARKLAKERELREKERERSMREEGVDGGYLVTLGTYTGTEDFNKQIVRQLMIERRIAPFWKGLNDHDDSWAEHQLVAAARGLPIPPADQIPPELENKPSAQASPKASDSNLNGLMVPITTRSPSATSDTSGRLSPGYGGFSLPSSSPAAKTTSSNPFIRTRAKTLAALSTTSKNNSQAEMTPQEIMLPKDPFVNGQPLEAFLYKDASECPICFLYYPPYLNRTRCCDQPICSECFVQIKRPDPHPPEHHDPNDPNSSQEPQDDCMLISEPAACPFCVQPEFGVTYEPPPFRRGLAYQGQLAHPSAMSSSSSLSSPGVSDGEGTRKRGKSLSANSPGVITTDMVRPDWAKKLNDARAHALRRSAAATALHNAAYVIGNNSSESRGFGLGRRRRTLFSGDSPNSSGQGTPRNGSGDPLTQLLSNASSRTAESHENPPGRHSSRRTRMEDLEELMMMEAIRLSLAAEEERKKKEEKEAAKQAKKEEKKKAKEEKKMTKNSRKSGFFPVDVPEDESSQAGPSSQNDFKGKAIDRSGAGFNPLSEPTSTLHTVGSSSARSDPQRHLEESRARIHSSQSSNAPEVTTPPSPQDSQNTASHRTVLRQLSNASSSASSLAESESERDSFRNNGAPGLGSGSSFEPSPNTSGLSLGTGTNSPNDPTFASETPPGGGAGTEPMFNFRSLAAVIGNEEERAKSEGSRRNENTEHIEDVGSLPPAAEEAAPASPTEPMQQTIEDDSPKSLHTVPDVAESSATRDTSSEKEGFSTPDTQQEEPVTPVSTIPPVITTTPASPPENISMAAKTDALEADGGLPQKGCSDVRVDEHSQEGREATQ</sequence>
<feature type="compositionally biased region" description="Polar residues" evidence="2">
    <location>
        <begin position="201"/>
        <end position="214"/>
    </location>
</feature>
<feature type="compositionally biased region" description="Basic and acidic residues" evidence="2">
    <location>
        <begin position="68"/>
        <end position="104"/>
    </location>
</feature>
<organism evidence="3 4">
    <name type="scientific">Phyllosticta capitalensis</name>
    <dbReference type="NCBI Taxonomy" id="121624"/>
    <lineage>
        <taxon>Eukaryota</taxon>
        <taxon>Fungi</taxon>
        <taxon>Dikarya</taxon>
        <taxon>Ascomycota</taxon>
        <taxon>Pezizomycotina</taxon>
        <taxon>Dothideomycetes</taxon>
        <taxon>Dothideomycetes incertae sedis</taxon>
        <taxon>Botryosphaeriales</taxon>
        <taxon>Phyllostictaceae</taxon>
        <taxon>Phyllosticta</taxon>
    </lineage>
</organism>
<feature type="region of interest" description="Disordered" evidence="2">
    <location>
        <begin position="1"/>
        <end position="104"/>
    </location>
</feature>
<evidence type="ECO:0000313" key="3">
    <source>
        <dbReference type="EMBL" id="KAK8247143.1"/>
    </source>
</evidence>
<name>A0ABR1Z443_9PEZI</name>
<feature type="compositionally biased region" description="Polar residues" evidence="2">
    <location>
        <begin position="500"/>
        <end position="509"/>
    </location>
</feature>
<feature type="compositionally biased region" description="Polar residues" evidence="2">
    <location>
        <begin position="714"/>
        <end position="742"/>
    </location>
</feature>
<dbReference type="PANTHER" id="PTHR31315:SF1">
    <property type="entry name" value="PROTEIN SIP5"/>
    <property type="match status" value="1"/>
</dbReference>
<dbReference type="CDD" id="cd24139">
    <property type="entry name" value="SIP5-like"/>
    <property type="match status" value="1"/>
</dbReference>
<feature type="compositionally biased region" description="Low complexity" evidence="2">
    <location>
        <begin position="852"/>
        <end position="867"/>
    </location>
</feature>
<feature type="compositionally biased region" description="Basic and acidic residues" evidence="2">
    <location>
        <begin position="324"/>
        <end position="334"/>
    </location>
</feature>
<feature type="region of interest" description="Disordered" evidence="2">
    <location>
        <begin position="383"/>
        <end position="423"/>
    </location>
</feature>
<dbReference type="PANTHER" id="PTHR31315">
    <property type="entry name" value="PROTEIN SIP5"/>
    <property type="match status" value="1"/>
</dbReference>
<dbReference type="Proteomes" id="UP001492380">
    <property type="component" value="Unassembled WGS sequence"/>
</dbReference>
<feature type="compositionally biased region" description="Low complexity" evidence="2">
    <location>
        <begin position="683"/>
        <end position="695"/>
    </location>
</feature>
<protein>
    <submittedName>
        <fullName evidence="3">Protein SIP5</fullName>
    </submittedName>
</protein>
<feature type="compositionally biased region" description="Polar residues" evidence="2">
    <location>
        <begin position="621"/>
        <end position="637"/>
    </location>
</feature>
<evidence type="ECO:0000256" key="1">
    <source>
        <dbReference type="ARBA" id="ARBA00010402"/>
    </source>
</evidence>
<feature type="region of interest" description="Disordered" evidence="2">
    <location>
        <begin position="165"/>
        <end position="236"/>
    </location>
</feature>
<feature type="compositionally biased region" description="Basic and acidic residues" evidence="2">
    <location>
        <begin position="768"/>
        <end position="788"/>
    </location>
</feature>
<feature type="region of interest" description="Disordered" evidence="2">
    <location>
        <begin position="546"/>
        <end position="911"/>
    </location>
</feature>
<evidence type="ECO:0000313" key="4">
    <source>
        <dbReference type="Proteomes" id="UP001492380"/>
    </source>
</evidence>
<proteinExistence type="inferred from homology"/>
<feature type="compositionally biased region" description="Polar residues" evidence="2">
    <location>
        <begin position="480"/>
        <end position="492"/>
    </location>
</feature>